<dbReference type="SUPFAM" id="SSF48726">
    <property type="entry name" value="Immunoglobulin"/>
    <property type="match status" value="1"/>
</dbReference>
<sequence length="242" mass="27726">MQLRLYSCYSKMHCTSAEPYRLDDLTTMGPWPVCLVLLLPLTMCSDREATIVQRAVGEHFVTPLCSNATKQNDKIEVVVLVTCSIRRLSSREDCRLLYRHEKGFEHGCGSRFRLKAENHTILLHLTSLTAEDSGNYSCECSRLSGTIRLQFNVTVEENEDLSTDDNFEVQQTLVIILVITSVCCVAVFIIITGLFLRCCFRRSSQRLTVLPNTELEEPEPYDTFIQRENELYSDVVMTQMYI</sequence>
<dbReference type="Proteomes" id="UP000515150">
    <property type="component" value="Chromosome 2"/>
</dbReference>
<dbReference type="AlphaFoldDB" id="A0A9W2XMF7"/>
<feature type="transmembrane region" description="Helical" evidence="1">
    <location>
        <begin position="173"/>
        <end position="196"/>
    </location>
</feature>
<accession>A0A9W2XMF7</accession>
<evidence type="ECO:0000313" key="3">
    <source>
        <dbReference type="RefSeq" id="XP_055362944.1"/>
    </source>
</evidence>
<dbReference type="InterPro" id="IPR036179">
    <property type="entry name" value="Ig-like_dom_sf"/>
</dbReference>
<keyword evidence="1" id="KW-0812">Transmembrane</keyword>
<evidence type="ECO:0000313" key="2">
    <source>
        <dbReference type="Proteomes" id="UP000515150"/>
    </source>
</evidence>
<keyword evidence="1" id="KW-0472">Membrane</keyword>
<dbReference type="OrthoDB" id="8960680at2759"/>
<dbReference type="InterPro" id="IPR013783">
    <property type="entry name" value="Ig-like_fold"/>
</dbReference>
<dbReference type="RefSeq" id="XP_055362944.1">
    <property type="nucleotide sequence ID" value="XM_055506969.1"/>
</dbReference>
<dbReference type="GeneID" id="114846356"/>
<reference evidence="3" key="1">
    <citation type="submission" date="2025-08" db="UniProtKB">
        <authorList>
            <consortium name="RefSeq"/>
        </authorList>
    </citation>
    <scope>IDENTIFICATION</scope>
</reference>
<protein>
    <submittedName>
        <fullName evidence="3">Uncharacterized protein LOC114846356</fullName>
    </submittedName>
</protein>
<dbReference type="Gene3D" id="2.60.40.10">
    <property type="entry name" value="Immunoglobulins"/>
    <property type="match status" value="1"/>
</dbReference>
<proteinExistence type="predicted"/>
<name>A0A9W2XMF7_BETSP</name>
<keyword evidence="1" id="KW-1133">Transmembrane helix</keyword>
<evidence type="ECO:0000256" key="1">
    <source>
        <dbReference type="SAM" id="Phobius"/>
    </source>
</evidence>
<dbReference type="KEGG" id="bspl:114846356"/>
<gene>
    <name evidence="3" type="primary">LOC114846356</name>
</gene>
<organism evidence="2 3">
    <name type="scientific">Betta splendens</name>
    <name type="common">Siamese fighting fish</name>
    <dbReference type="NCBI Taxonomy" id="158456"/>
    <lineage>
        <taxon>Eukaryota</taxon>
        <taxon>Metazoa</taxon>
        <taxon>Chordata</taxon>
        <taxon>Craniata</taxon>
        <taxon>Vertebrata</taxon>
        <taxon>Euteleostomi</taxon>
        <taxon>Actinopterygii</taxon>
        <taxon>Neopterygii</taxon>
        <taxon>Teleostei</taxon>
        <taxon>Neoteleostei</taxon>
        <taxon>Acanthomorphata</taxon>
        <taxon>Anabantaria</taxon>
        <taxon>Anabantiformes</taxon>
        <taxon>Anabantoidei</taxon>
        <taxon>Osphronemidae</taxon>
        <taxon>Betta</taxon>
    </lineage>
</organism>
<keyword evidence="2" id="KW-1185">Reference proteome</keyword>